<dbReference type="Pfam" id="PF09992">
    <property type="entry name" value="NAGPA"/>
    <property type="match status" value="1"/>
</dbReference>
<evidence type="ECO:0000313" key="5">
    <source>
        <dbReference type="Proteomes" id="UP000317043"/>
    </source>
</evidence>
<feature type="domain" description="Phosphodiester glycosidase" evidence="3">
    <location>
        <begin position="224"/>
        <end position="398"/>
    </location>
</feature>
<protein>
    <submittedName>
        <fullName evidence="4">Uncharacterized protein DUF2233</fullName>
    </submittedName>
</protein>
<organism evidence="4 5">
    <name type="scientific">Stackebrandtia endophytica</name>
    <dbReference type="NCBI Taxonomy" id="1496996"/>
    <lineage>
        <taxon>Bacteria</taxon>
        <taxon>Bacillati</taxon>
        <taxon>Actinomycetota</taxon>
        <taxon>Actinomycetes</taxon>
        <taxon>Glycomycetales</taxon>
        <taxon>Glycomycetaceae</taxon>
        <taxon>Stackebrandtia</taxon>
    </lineage>
</organism>
<dbReference type="EMBL" id="VFOW01000001">
    <property type="protein sequence ID" value="TQL76053.1"/>
    <property type="molecule type" value="Genomic_DNA"/>
</dbReference>
<feature type="region of interest" description="Disordered" evidence="1">
    <location>
        <begin position="372"/>
        <end position="401"/>
    </location>
</feature>
<name>A0A543ATW7_9ACTN</name>
<reference evidence="4 5" key="1">
    <citation type="submission" date="2019-06" db="EMBL/GenBank/DDBJ databases">
        <title>Sequencing the genomes of 1000 actinobacteria strains.</title>
        <authorList>
            <person name="Klenk H.-P."/>
        </authorList>
    </citation>
    <scope>NUCLEOTIDE SEQUENCE [LARGE SCALE GENOMIC DNA]</scope>
    <source>
        <strain evidence="4 5">DSM 45928</strain>
    </source>
</reference>
<dbReference type="InterPro" id="IPR018711">
    <property type="entry name" value="NAGPA"/>
</dbReference>
<dbReference type="RefSeq" id="WP_142036868.1">
    <property type="nucleotide sequence ID" value="NZ_JBHTGS010000001.1"/>
</dbReference>
<feature type="signal peptide" evidence="2">
    <location>
        <begin position="1"/>
        <end position="28"/>
    </location>
</feature>
<dbReference type="AlphaFoldDB" id="A0A543ATW7"/>
<proteinExistence type="predicted"/>
<accession>A0A543ATW7</accession>
<comment type="caution">
    <text evidence="4">The sequence shown here is derived from an EMBL/GenBank/DDBJ whole genome shotgun (WGS) entry which is preliminary data.</text>
</comment>
<gene>
    <name evidence="4" type="ORF">FB566_1573</name>
</gene>
<keyword evidence="2" id="KW-0732">Signal</keyword>
<dbReference type="OrthoDB" id="9809781at2"/>
<evidence type="ECO:0000313" key="4">
    <source>
        <dbReference type="EMBL" id="TQL76053.1"/>
    </source>
</evidence>
<keyword evidence="5" id="KW-1185">Reference proteome</keyword>
<evidence type="ECO:0000256" key="1">
    <source>
        <dbReference type="SAM" id="MobiDB-lite"/>
    </source>
</evidence>
<evidence type="ECO:0000256" key="2">
    <source>
        <dbReference type="SAM" id="SignalP"/>
    </source>
</evidence>
<sequence length="401" mass="40351">MRARPSFTTTLVAAAVAIGLTVATPAAADPRTGEVTVAEQVTPGIEYSTYSTSTRHGTARVHLLTVDLTQPGISLGLLNAGKVARTGVMTSLADRVGAAAGVNGDFFNIGETGAPVGPAILDGKDLKGGVPGRQRYGPSLPPGTSNNDVFGVTDAGVPTVTSLSVDGKATSAAGTFELQGLNQYAITVDGVGVFDAEWGTASRKRATCGTDDDRNAPCSSRTREVEIVDGVVTRVSTAPGSGQIADDATVLVARDDGVDHLAGLSEGDAVDVDYRLSTPDGSTLTTAIGGMPIILDGDHLQLDDSAGTLAPRTAAGISADGSTVYLAAVDGRASSSVGATLKSLAQIMTTLGAHDAVNFDGGGSTTLVARKPGNTATSIRNSPSDGSQRSVSTGLGVFYTG</sequence>
<dbReference type="PANTHER" id="PTHR40446">
    <property type="entry name" value="N-ACETYLGLUCOSAMINE-1-PHOSPHODIESTER ALPHA-N-ACETYLGLUCOSAMINIDASE"/>
    <property type="match status" value="1"/>
</dbReference>
<feature type="compositionally biased region" description="Polar residues" evidence="1">
    <location>
        <begin position="374"/>
        <end position="393"/>
    </location>
</feature>
<dbReference type="PANTHER" id="PTHR40446:SF2">
    <property type="entry name" value="N-ACETYLGLUCOSAMINE-1-PHOSPHODIESTER ALPHA-N-ACETYLGLUCOSAMINIDASE"/>
    <property type="match status" value="1"/>
</dbReference>
<dbReference type="Proteomes" id="UP000317043">
    <property type="component" value="Unassembled WGS sequence"/>
</dbReference>
<feature type="chain" id="PRO_5021822060" evidence="2">
    <location>
        <begin position="29"/>
        <end position="401"/>
    </location>
</feature>
<evidence type="ECO:0000259" key="3">
    <source>
        <dbReference type="Pfam" id="PF09992"/>
    </source>
</evidence>
<dbReference type="InParanoid" id="A0A543ATW7"/>